<keyword evidence="7" id="KW-1185">Reference proteome</keyword>
<evidence type="ECO:0000256" key="4">
    <source>
        <dbReference type="ARBA" id="ARBA00023316"/>
    </source>
</evidence>
<dbReference type="Pfam" id="PF01510">
    <property type="entry name" value="Amidase_2"/>
    <property type="match status" value="1"/>
</dbReference>
<dbReference type="EC" id="3.5.1.28" evidence="2"/>
<evidence type="ECO:0000259" key="5">
    <source>
        <dbReference type="SMART" id="SM00644"/>
    </source>
</evidence>
<dbReference type="CDD" id="cd06583">
    <property type="entry name" value="PGRP"/>
    <property type="match status" value="1"/>
</dbReference>
<dbReference type="InterPro" id="IPR051206">
    <property type="entry name" value="NAMLAA_amidase_2"/>
</dbReference>
<name>A0ABY6H0P7_9GAMM</name>
<dbReference type="SMART" id="SM00644">
    <property type="entry name" value="Ami_2"/>
    <property type="match status" value="1"/>
</dbReference>
<gene>
    <name evidence="6" type="ORF">NX720_12275</name>
</gene>
<reference evidence="6" key="1">
    <citation type="submission" date="2022-10" db="EMBL/GenBank/DDBJ databases">
        <title>Completed Genome Sequence of two octocoral isolated bacterium, Endozoicomonas euniceicola EF212T and Endozoicomonas gorgoniicola PS125T.</title>
        <authorList>
            <person name="Chiou Y.-J."/>
            <person name="Chen Y.-H."/>
        </authorList>
    </citation>
    <scope>NUCLEOTIDE SEQUENCE</scope>
    <source>
        <strain evidence="6">EF212</strain>
    </source>
</reference>
<accession>A0ABY6H0P7</accession>
<sequence>MNVYRLVSPNCDRTEITVEHLILHYTAVDLQGTLDIFMNGDNAVSAHLVIDTDGGIYELVQCLEGKAWRAWHAGVSRYSDRERFNDHSIGIELVNLNGNLFSYTDAQYQALQHVVQVLKQSYPALADPERVMGHEHVAGFRGKADPGLQFNWCRFYRECYPQMKAPERTPVCPEALQQALMPLAELVSGATSAETASGTVSAKKEDARYWQAISSLTESVVKLLQE</sequence>
<feature type="domain" description="N-acetylmuramoyl-L-alanine amidase" evidence="5">
    <location>
        <begin position="8"/>
        <end position="147"/>
    </location>
</feature>
<dbReference type="PANTHER" id="PTHR30417:SF1">
    <property type="entry name" value="N-ACETYLMURAMOYL-L-ALANINE AMIDASE AMID"/>
    <property type="match status" value="1"/>
</dbReference>
<evidence type="ECO:0000256" key="3">
    <source>
        <dbReference type="ARBA" id="ARBA00022801"/>
    </source>
</evidence>
<dbReference type="PANTHER" id="PTHR30417">
    <property type="entry name" value="N-ACETYLMURAMOYL-L-ALANINE AMIDASE AMID"/>
    <property type="match status" value="1"/>
</dbReference>
<protein>
    <recommendedName>
        <fullName evidence="2">N-acetylmuramoyl-L-alanine amidase</fullName>
        <ecNumber evidence="2">3.5.1.28</ecNumber>
    </recommendedName>
</protein>
<keyword evidence="4" id="KW-0961">Cell wall biogenesis/degradation</keyword>
<dbReference type="SUPFAM" id="SSF55846">
    <property type="entry name" value="N-acetylmuramoyl-L-alanine amidase-like"/>
    <property type="match status" value="1"/>
</dbReference>
<dbReference type="Gene3D" id="3.40.80.10">
    <property type="entry name" value="Peptidoglycan recognition protein-like"/>
    <property type="match status" value="1"/>
</dbReference>
<dbReference type="EMBL" id="CP103300">
    <property type="protein sequence ID" value="UYM18635.1"/>
    <property type="molecule type" value="Genomic_DNA"/>
</dbReference>
<evidence type="ECO:0000313" key="7">
    <source>
        <dbReference type="Proteomes" id="UP001163255"/>
    </source>
</evidence>
<evidence type="ECO:0000256" key="1">
    <source>
        <dbReference type="ARBA" id="ARBA00001561"/>
    </source>
</evidence>
<dbReference type="GO" id="GO:0008745">
    <property type="term" value="F:N-acetylmuramoyl-L-alanine amidase activity"/>
    <property type="evidence" value="ECO:0007669"/>
    <property type="project" value="UniProtKB-EC"/>
</dbReference>
<dbReference type="RefSeq" id="WP_262601390.1">
    <property type="nucleotide sequence ID" value="NZ_CP103300.1"/>
</dbReference>
<dbReference type="InterPro" id="IPR036505">
    <property type="entry name" value="Amidase/PGRP_sf"/>
</dbReference>
<evidence type="ECO:0000256" key="2">
    <source>
        <dbReference type="ARBA" id="ARBA00011901"/>
    </source>
</evidence>
<dbReference type="InterPro" id="IPR002502">
    <property type="entry name" value="Amidase_domain"/>
</dbReference>
<proteinExistence type="predicted"/>
<organism evidence="6 7">
    <name type="scientific">Endozoicomonas euniceicola</name>
    <dbReference type="NCBI Taxonomy" id="1234143"/>
    <lineage>
        <taxon>Bacteria</taxon>
        <taxon>Pseudomonadati</taxon>
        <taxon>Pseudomonadota</taxon>
        <taxon>Gammaproteobacteria</taxon>
        <taxon>Oceanospirillales</taxon>
        <taxon>Endozoicomonadaceae</taxon>
        <taxon>Endozoicomonas</taxon>
    </lineage>
</organism>
<dbReference type="Proteomes" id="UP001163255">
    <property type="component" value="Chromosome"/>
</dbReference>
<keyword evidence="3 6" id="KW-0378">Hydrolase</keyword>
<evidence type="ECO:0000313" key="6">
    <source>
        <dbReference type="EMBL" id="UYM18635.1"/>
    </source>
</evidence>
<comment type="catalytic activity">
    <reaction evidence="1">
        <text>Hydrolyzes the link between N-acetylmuramoyl residues and L-amino acid residues in certain cell-wall glycopeptides.</text>
        <dbReference type="EC" id="3.5.1.28"/>
    </reaction>
</comment>